<accession>A0A0Y0PJW6</accession>
<dbReference type="Proteomes" id="UP000058305">
    <property type="component" value="Chromosome"/>
</dbReference>
<dbReference type="AlphaFoldDB" id="A0A0Y0PJW6"/>
<evidence type="ECO:0000256" key="6">
    <source>
        <dbReference type="ARBA" id="ARBA00023295"/>
    </source>
</evidence>
<keyword evidence="5" id="KW-0119">Carbohydrate metabolism</keyword>
<sequence length="732" mass="77489">MVNFDFTGTIDVRVSYNAAPLTSYEIRPSSYAIAGTQSSNTVTFPLTQNTDAPRKLVFRANGSWEGATLHLLTNPLEVNAPDPSAANVFTVQPGQEAPLQLPQGKDTYYFAAGEHTLPRGMWAEFDLGAEYPLDRIQLAQSTFQIGIGMTPTAYPNKYTVETKRAASDPYTLAVDGRSNTQTGEVTNTFTPRAARYIRVKLLGSATATGFQFSNAVSEFRAFAGSSGNLAQGRAAAGAMPNFATIADGSTTSAYASESGYGNWHSGETFFIRESSTVYLAPGSLVHGAFGSDGISNITIRGRGILDGSTLTHDVAGQGEVRTGSIWLTGGSDNTVEGITILDPTMWTVVMNFATRPKVKNINILAYEVNADGIHFSGSSDGLVSGVFIRTPDDNIVMYHYGTGRRNVFTNSVFWGDDAHIFLFGLGTVPNAEISDITVSNSDVLNQQGVYDLDKFNGVMKVWPNGNNHTSNITFSNIRIDSFRDPSKAVVFQLRSDERFAGEGGGTISNVTLSGIQVNGTGERASTIAGTGAITGVQIAGYTRAGATVSNPTNGNFAISGLVSDVKVNGTNIPTGPPSSLRNTSFEAPSMPGSFQYTPSGSEWTYFREAGIASNGSLFGVGLYGAANAPDGSQVGFVQKRGRLEQSFGSAPVGASYRVRFSLAARPGDAAPQTVKVTFDNVLLGSYTPGSTSYVEFTTPPITQGGGTHTIGFEGTTDADRTAFIDRVSVIPG</sequence>
<dbReference type="SUPFAM" id="SSF49785">
    <property type="entry name" value="Galactose-binding domain-like"/>
    <property type="match status" value="1"/>
</dbReference>
<dbReference type="Pfam" id="PF00295">
    <property type="entry name" value="Glyco_hydro_28"/>
    <property type="match status" value="1"/>
</dbReference>
<evidence type="ECO:0000256" key="4">
    <source>
        <dbReference type="ARBA" id="ARBA00023180"/>
    </source>
</evidence>
<evidence type="ECO:0000256" key="7">
    <source>
        <dbReference type="ARBA" id="ARBA00023326"/>
    </source>
</evidence>
<evidence type="ECO:0000256" key="1">
    <source>
        <dbReference type="ARBA" id="ARBA00008834"/>
    </source>
</evidence>
<protein>
    <recommendedName>
        <fullName evidence="12">F5/8 type C domain-containing protein</fullName>
    </recommendedName>
</protein>
<dbReference type="EMBL" id="CP014145">
    <property type="protein sequence ID" value="AMB60207.1"/>
    <property type="molecule type" value="Genomic_DNA"/>
</dbReference>
<evidence type="ECO:0000313" key="10">
    <source>
        <dbReference type="EMBL" id="AMB60207.1"/>
    </source>
</evidence>
<dbReference type="Gene3D" id="2.60.120.260">
    <property type="entry name" value="Galactose-binding domain-like"/>
    <property type="match status" value="2"/>
</dbReference>
<dbReference type="GO" id="GO:0004650">
    <property type="term" value="F:polygalacturonase activity"/>
    <property type="evidence" value="ECO:0007669"/>
    <property type="project" value="InterPro"/>
</dbReference>
<keyword evidence="11" id="KW-1185">Reference proteome</keyword>
<comment type="similarity">
    <text evidence="1 9">Belongs to the glycosyl hydrolase 28 family.</text>
</comment>
<keyword evidence="7" id="KW-0624">Polysaccharide degradation</keyword>
<evidence type="ECO:0000256" key="3">
    <source>
        <dbReference type="ARBA" id="ARBA00022801"/>
    </source>
</evidence>
<comment type="function">
    <text evidence="8">Pectinolytic enzyme involved in the degradation of xylogalacturonan (xga), a galacturonan backbone heavily substituted with xylose, and which is one important component of the hairy regions of pectin. Activity requires a galacturonic acid backbone substituted with xylose.</text>
</comment>
<evidence type="ECO:0000313" key="11">
    <source>
        <dbReference type="Proteomes" id="UP000058305"/>
    </source>
</evidence>
<keyword evidence="3 9" id="KW-0378">Hydrolase</keyword>
<reference evidence="11" key="2">
    <citation type="submission" date="2016-01" db="EMBL/GenBank/DDBJ databases">
        <title>First complete genome sequence of a species in the genus Microterricola, an extremophilic cold active enzyme producing strain ERGS5:02 isolated from Sikkim Himalaya.</title>
        <authorList>
            <person name="Kumar R."/>
            <person name="Singh D."/>
            <person name="Swarnkar M.K."/>
        </authorList>
    </citation>
    <scope>NUCLEOTIDE SEQUENCE [LARGE SCALE GENOMIC DNA]</scope>
    <source>
        <strain evidence="11">ERGS5:02</strain>
    </source>
</reference>
<keyword evidence="4" id="KW-0325">Glycoprotein</keyword>
<gene>
    <name evidence="10" type="ORF">AWU67_16590</name>
</gene>
<evidence type="ECO:0000256" key="2">
    <source>
        <dbReference type="ARBA" id="ARBA00022737"/>
    </source>
</evidence>
<keyword evidence="2" id="KW-0677">Repeat</keyword>
<dbReference type="InterPro" id="IPR012334">
    <property type="entry name" value="Pectin_lyas_fold"/>
</dbReference>
<dbReference type="PANTHER" id="PTHR31736">
    <property type="match status" value="1"/>
</dbReference>
<dbReference type="InterPro" id="IPR000743">
    <property type="entry name" value="Glyco_hydro_28"/>
</dbReference>
<keyword evidence="6 9" id="KW-0326">Glycosidase</keyword>
<evidence type="ECO:0000256" key="5">
    <source>
        <dbReference type="ARBA" id="ARBA00023277"/>
    </source>
</evidence>
<dbReference type="Gene3D" id="2.160.20.10">
    <property type="entry name" value="Single-stranded right-handed beta-helix, Pectin lyase-like"/>
    <property type="match status" value="1"/>
</dbReference>
<dbReference type="SUPFAM" id="SSF51126">
    <property type="entry name" value="Pectin lyase-like"/>
    <property type="match status" value="1"/>
</dbReference>
<name>A0A0Y0PJW6_9MICO</name>
<dbReference type="InterPro" id="IPR008979">
    <property type="entry name" value="Galactose-bd-like_sf"/>
</dbReference>
<dbReference type="InterPro" id="IPR011050">
    <property type="entry name" value="Pectin_lyase_fold/virulence"/>
</dbReference>
<dbReference type="PANTHER" id="PTHR31736:SF9">
    <property type="entry name" value="ENDO-XYLOGALACTURONAN HYDROLASE A-RELATED"/>
    <property type="match status" value="1"/>
</dbReference>
<evidence type="ECO:0000256" key="8">
    <source>
        <dbReference type="ARBA" id="ARBA00037278"/>
    </source>
</evidence>
<proteinExistence type="inferred from homology"/>
<evidence type="ECO:0008006" key="12">
    <source>
        <dbReference type="Google" id="ProtNLM"/>
    </source>
</evidence>
<dbReference type="KEGG" id="mvd:AWU67_16590"/>
<reference evidence="10 11" key="1">
    <citation type="journal article" date="2016" name="J. Biotechnol.">
        <title>First complete genome sequence of a species in the genus Microterricola, an extremophilic cold active enzyme producing bacterial strain ERGS5:02 isolated from Sikkim Himalaya.</title>
        <authorList>
            <person name="Himanshu"/>
            <person name="Swarnkar M.K."/>
            <person name="Singh D."/>
            <person name="Kumar R."/>
        </authorList>
    </citation>
    <scope>NUCLEOTIDE SEQUENCE [LARGE SCALE GENOMIC DNA]</scope>
    <source>
        <strain evidence="10 11">ERGS5:02</strain>
    </source>
</reference>
<evidence type="ECO:0000256" key="9">
    <source>
        <dbReference type="RuleBase" id="RU361169"/>
    </source>
</evidence>
<organism evidence="10 11">
    <name type="scientific">Microterricola viridarii</name>
    <dbReference type="NCBI Taxonomy" id="412690"/>
    <lineage>
        <taxon>Bacteria</taxon>
        <taxon>Bacillati</taxon>
        <taxon>Actinomycetota</taxon>
        <taxon>Actinomycetes</taxon>
        <taxon>Micrococcales</taxon>
        <taxon>Microbacteriaceae</taxon>
        <taxon>Microterricola</taxon>
    </lineage>
</organism>
<dbReference type="GO" id="GO:0000272">
    <property type="term" value="P:polysaccharide catabolic process"/>
    <property type="evidence" value="ECO:0007669"/>
    <property type="project" value="UniProtKB-KW"/>
</dbReference>